<reference evidence="10 11" key="1">
    <citation type="submission" date="2020-08" db="EMBL/GenBank/DDBJ databases">
        <title>Genomic Encyclopedia of Type Strains, Phase IV (KMG-IV): sequencing the most valuable type-strain genomes for metagenomic binning, comparative biology and taxonomic classification.</title>
        <authorList>
            <person name="Goeker M."/>
        </authorList>
    </citation>
    <scope>NUCLEOTIDE SEQUENCE [LARGE SCALE GENOMIC DNA]</scope>
    <source>
        <strain evidence="10 11">DSM 23562</strain>
    </source>
</reference>
<dbReference type="NCBIfam" id="TIGR01930">
    <property type="entry name" value="AcCoA-C-Actrans"/>
    <property type="match status" value="1"/>
</dbReference>
<dbReference type="Proteomes" id="UP000520814">
    <property type="component" value="Unassembled WGS sequence"/>
</dbReference>
<evidence type="ECO:0000256" key="6">
    <source>
        <dbReference type="PIRSR" id="PIRSR000429-1"/>
    </source>
</evidence>
<dbReference type="InterPro" id="IPR020610">
    <property type="entry name" value="Thiolase_AS"/>
</dbReference>
<dbReference type="SUPFAM" id="SSF53901">
    <property type="entry name" value="Thiolase-like"/>
    <property type="match status" value="2"/>
</dbReference>
<dbReference type="FunFam" id="3.40.47.10:FF:000010">
    <property type="entry name" value="Acetyl-CoA acetyltransferase (Thiolase)"/>
    <property type="match status" value="1"/>
</dbReference>
<comment type="similarity">
    <text evidence="2 7">Belongs to the thiolase-like superfamily. Thiolase family.</text>
</comment>
<feature type="active site" description="Acyl-thioester intermediate" evidence="6">
    <location>
        <position position="91"/>
    </location>
</feature>
<dbReference type="EC" id="2.3.1.16" evidence="5"/>
<dbReference type="RefSeq" id="WP_184203537.1">
    <property type="nucleotide sequence ID" value="NZ_JACHGW010000007.1"/>
</dbReference>
<dbReference type="Gene3D" id="3.40.47.10">
    <property type="match status" value="2"/>
</dbReference>
<accession>A0A7W9SV52</accession>
<dbReference type="InterPro" id="IPR020613">
    <property type="entry name" value="Thiolase_CS"/>
</dbReference>
<evidence type="ECO:0000256" key="3">
    <source>
        <dbReference type="ARBA" id="ARBA00022679"/>
    </source>
</evidence>
<dbReference type="GO" id="GO:0003988">
    <property type="term" value="F:acetyl-CoA C-acyltransferase activity"/>
    <property type="evidence" value="ECO:0007669"/>
    <property type="project" value="UniProtKB-EC"/>
</dbReference>
<protein>
    <recommendedName>
        <fullName evidence="5">acetyl-CoA C-acyltransferase</fullName>
        <ecNumber evidence="5">2.3.1.16</ecNumber>
    </recommendedName>
</protein>
<feature type="active site" description="Proton acceptor" evidence="6">
    <location>
        <position position="361"/>
    </location>
</feature>
<dbReference type="PANTHER" id="PTHR43853:SF21">
    <property type="entry name" value="STEROID 3-KETOACYL-COA THIOLASE"/>
    <property type="match status" value="1"/>
</dbReference>
<comment type="pathway">
    <text evidence="1">Lipid metabolism.</text>
</comment>
<dbReference type="PROSITE" id="PS00098">
    <property type="entry name" value="THIOLASE_1"/>
    <property type="match status" value="1"/>
</dbReference>
<feature type="active site" description="Proton acceptor" evidence="6">
    <location>
        <position position="331"/>
    </location>
</feature>
<dbReference type="InterPro" id="IPR016039">
    <property type="entry name" value="Thiolase-like"/>
</dbReference>
<feature type="domain" description="Thiolase C-terminal" evidence="9">
    <location>
        <begin position="252"/>
        <end position="373"/>
    </location>
</feature>
<evidence type="ECO:0000256" key="7">
    <source>
        <dbReference type="RuleBase" id="RU003557"/>
    </source>
</evidence>
<dbReference type="InterPro" id="IPR002155">
    <property type="entry name" value="Thiolase"/>
</dbReference>
<dbReference type="PIRSF" id="PIRSF000429">
    <property type="entry name" value="Ac-CoA_Ac_transf"/>
    <property type="match status" value="1"/>
</dbReference>
<evidence type="ECO:0000259" key="8">
    <source>
        <dbReference type="Pfam" id="PF00108"/>
    </source>
</evidence>
<keyword evidence="3 7" id="KW-0808">Transferase</keyword>
<sequence>MNSVVIVAAGRSAIAKSPKGSFRDLRPDDLAAAVLRGVLERVPQFSLALIDDVILGCATPELEQGMDVARVAALRAGLPESVAGLTLNRFCASGLEAIATAAAKLATGQASFILAGGVESMTRAPFMSESLRPNESLPAETWLGMGEAVERVAVEEGITRAQCDSLALQSQQRAAAAQAAGKFDTEIIPITLPDGPLVNRDEGIRAETTLEGLAGLKTPFGGVITAGNASQRSDGAAAVLLTTEALAREHGLTPLARFVGYATAAVDPVHFGIAPAAAIPKLLERTGITLDQIDLIEFNEAFAAQALASQRHFPLDWNKVNVNGGAIALGHPLGATGARQTVTLLHEAPRRGARYGMVTMCAALGMGAAGLFEFL</sequence>
<dbReference type="PROSITE" id="PS00737">
    <property type="entry name" value="THIOLASE_2"/>
    <property type="match status" value="1"/>
</dbReference>
<evidence type="ECO:0000256" key="5">
    <source>
        <dbReference type="ARBA" id="ARBA00024073"/>
    </source>
</evidence>
<dbReference type="PROSITE" id="PS00099">
    <property type="entry name" value="THIOLASE_3"/>
    <property type="match status" value="1"/>
</dbReference>
<dbReference type="InterPro" id="IPR020615">
    <property type="entry name" value="Thiolase_acyl_enz_int_AS"/>
</dbReference>
<comment type="caution">
    <text evidence="10">The sequence shown here is derived from an EMBL/GenBank/DDBJ whole genome shotgun (WGS) entry which is preliminary data.</text>
</comment>
<keyword evidence="11" id="KW-1185">Reference proteome</keyword>
<evidence type="ECO:0000256" key="4">
    <source>
        <dbReference type="ARBA" id="ARBA00023315"/>
    </source>
</evidence>
<evidence type="ECO:0000259" key="9">
    <source>
        <dbReference type="Pfam" id="PF02803"/>
    </source>
</evidence>
<name>A0A7W9SV52_ARMRO</name>
<dbReference type="InterPro" id="IPR050215">
    <property type="entry name" value="Thiolase-like_sf_Thiolase"/>
</dbReference>
<dbReference type="GO" id="GO:0005737">
    <property type="term" value="C:cytoplasm"/>
    <property type="evidence" value="ECO:0007669"/>
    <property type="project" value="UniProtKB-ARBA"/>
</dbReference>
<dbReference type="Pfam" id="PF00108">
    <property type="entry name" value="Thiolase_N"/>
    <property type="match status" value="1"/>
</dbReference>
<proteinExistence type="inferred from homology"/>
<dbReference type="GO" id="GO:0006635">
    <property type="term" value="P:fatty acid beta-oxidation"/>
    <property type="evidence" value="ECO:0007669"/>
    <property type="project" value="TreeGrafter"/>
</dbReference>
<dbReference type="InterPro" id="IPR020617">
    <property type="entry name" value="Thiolase_C"/>
</dbReference>
<feature type="domain" description="Thiolase N-terminal" evidence="8">
    <location>
        <begin position="4"/>
        <end position="244"/>
    </location>
</feature>
<keyword evidence="4 7" id="KW-0012">Acyltransferase</keyword>
<gene>
    <name evidence="10" type="ORF">HNQ39_005277</name>
</gene>
<dbReference type="CDD" id="cd00751">
    <property type="entry name" value="thiolase"/>
    <property type="match status" value="1"/>
</dbReference>
<evidence type="ECO:0000256" key="2">
    <source>
        <dbReference type="ARBA" id="ARBA00010982"/>
    </source>
</evidence>
<dbReference type="Pfam" id="PF02803">
    <property type="entry name" value="Thiolase_C"/>
    <property type="match status" value="1"/>
</dbReference>
<dbReference type="InterPro" id="IPR020616">
    <property type="entry name" value="Thiolase_N"/>
</dbReference>
<dbReference type="PANTHER" id="PTHR43853">
    <property type="entry name" value="3-KETOACYL-COA THIOLASE, PEROXISOMAL"/>
    <property type="match status" value="1"/>
</dbReference>
<dbReference type="GO" id="GO:0010124">
    <property type="term" value="P:phenylacetate catabolic process"/>
    <property type="evidence" value="ECO:0007669"/>
    <property type="project" value="TreeGrafter"/>
</dbReference>
<evidence type="ECO:0000313" key="10">
    <source>
        <dbReference type="EMBL" id="MBB6053442.1"/>
    </source>
</evidence>
<dbReference type="AlphaFoldDB" id="A0A7W9SV52"/>
<organism evidence="10 11">
    <name type="scientific">Armatimonas rosea</name>
    <dbReference type="NCBI Taxonomy" id="685828"/>
    <lineage>
        <taxon>Bacteria</taxon>
        <taxon>Bacillati</taxon>
        <taxon>Armatimonadota</taxon>
        <taxon>Armatimonadia</taxon>
        <taxon>Armatimonadales</taxon>
        <taxon>Armatimonadaceae</taxon>
        <taxon>Armatimonas</taxon>
    </lineage>
</organism>
<evidence type="ECO:0000256" key="1">
    <source>
        <dbReference type="ARBA" id="ARBA00005189"/>
    </source>
</evidence>
<evidence type="ECO:0000313" key="11">
    <source>
        <dbReference type="Proteomes" id="UP000520814"/>
    </source>
</evidence>
<dbReference type="EMBL" id="JACHGW010000007">
    <property type="protein sequence ID" value="MBB6053442.1"/>
    <property type="molecule type" value="Genomic_DNA"/>
</dbReference>